<gene>
    <name evidence="3" type="ORF">MFIFM68171_06547</name>
</gene>
<dbReference type="PANTHER" id="PTHR36978:SF4">
    <property type="entry name" value="P-LOOP CONTAINING NUCLEOSIDE TRIPHOSPHATE HYDROLASE PROTEIN"/>
    <property type="match status" value="1"/>
</dbReference>
<dbReference type="InterPro" id="IPR027417">
    <property type="entry name" value="P-loop_NTPase"/>
</dbReference>
<evidence type="ECO:0000256" key="1">
    <source>
        <dbReference type="SAM" id="MobiDB-lite"/>
    </source>
</evidence>
<comment type="caution">
    <text evidence="3">The sequence shown here is derived from an EMBL/GenBank/DDBJ whole genome shotgun (WGS) entry which is preliminary data.</text>
</comment>
<dbReference type="PANTHER" id="PTHR36978">
    <property type="entry name" value="P-LOOP CONTAINING NUCLEOTIDE TRIPHOSPHATE HYDROLASE"/>
    <property type="match status" value="1"/>
</dbReference>
<dbReference type="Proteomes" id="UP001628179">
    <property type="component" value="Unassembled WGS sequence"/>
</dbReference>
<reference evidence="3 4" key="1">
    <citation type="submission" date="2024-09" db="EMBL/GenBank/DDBJ databases">
        <title>Itraconazole resistance in Madurella fahalii resulting from another homologue of gene encoding cytochrome P450 14-alpha sterol demethylase (CYP51).</title>
        <authorList>
            <person name="Yoshioka I."/>
            <person name="Fahal A.H."/>
            <person name="Kaneko S."/>
            <person name="Yaguchi T."/>
        </authorList>
    </citation>
    <scope>NUCLEOTIDE SEQUENCE [LARGE SCALE GENOMIC DNA]</scope>
    <source>
        <strain evidence="3 4">IFM 68171</strain>
    </source>
</reference>
<keyword evidence="2" id="KW-0812">Transmembrane</keyword>
<dbReference type="RefSeq" id="XP_070918068.1">
    <property type="nucleotide sequence ID" value="XM_071061967.1"/>
</dbReference>
<sequence>MPPPAQSDIGPQRIQLGPDPRTRERSIPMEVLSLGMSRTGTISMQLALETLGYGPVAHGRCIQLNLLELEMASEGLQAKFRPDLCRCKPFGRGEFDQLIGGYRAVTDGRFCHFGPELMAAYPDAKVILVERDIDEWFESFRNTVANTPFRRSLRNRLENFLLPDVRRQRRAYDAMFGAVFNARSTEEVLTHARDVYRRHYREIRKAATPGQLLEYKLGSGWDPLCIFLGKPVPSVPFPRENNSATFRRNLARYCLLLAVRVLQSMALRFGKVAVAAAAIWYYFSLLLGLARHAAR</sequence>
<protein>
    <recommendedName>
        <fullName evidence="5">Sulfotransferase</fullName>
    </recommendedName>
</protein>
<dbReference type="SUPFAM" id="SSF52540">
    <property type="entry name" value="P-loop containing nucleoside triphosphate hydrolases"/>
    <property type="match status" value="1"/>
</dbReference>
<organism evidence="3 4">
    <name type="scientific">Madurella fahalii</name>
    <dbReference type="NCBI Taxonomy" id="1157608"/>
    <lineage>
        <taxon>Eukaryota</taxon>
        <taxon>Fungi</taxon>
        <taxon>Dikarya</taxon>
        <taxon>Ascomycota</taxon>
        <taxon>Pezizomycotina</taxon>
        <taxon>Sordariomycetes</taxon>
        <taxon>Sordariomycetidae</taxon>
        <taxon>Sordariales</taxon>
        <taxon>Sordariales incertae sedis</taxon>
        <taxon>Madurella</taxon>
    </lineage>
</organism>
<evidence type="ECO:0000313" key="3">
    <source>
        <dbReference type="EMBL" id="GAB1316337.1"/>
    </source>
</evidence>
<dbReference type="Gene3D" id="3.40.50.300">
    <property type="entry name" value="P-loop containing nucleotide triphosphate hydrolases"/>
    <property type="match status" value="1"/>
</dbReference>
<feature type="transmembrane region" description="Helical" evidence="2">
    <location>
        <begin position="272"/>
        <end position="290"/>
    </location>
</feature>
<dbReference type="EMBL" id="BAAFSV010000003">
    <property type="protein sequence ID" value="GAB1316337.1"/>
    <property type="molecule type" value="Genomic_DNA"/>
</dbReference>
<name>A0ABQ0GF00_9PEZI</name>
<feature type="region of interest" description="Disordered" evidence="1">
    <location>
        <begin position="1"/>
        <end position="22"/>
    </location>
</feature>
<keyword evidence="2" id="KW-0472">Membrane</keyword>
<evidence type="ECO:0008006" key="5">
    <source>
        <dbReference type="Google" id="ProtNLM"/>
    </source>
</evidence>
<keyword evidence="4" id="KW-1185">Reference proteome</keyword>
<dbReference type="Pfam" id="PF17784">
    <property type="entry name" value="Sulfotransfer_4"/>
    <property type="match status" value="1"/>
</dbReference>
<accession>A0ABQ0GF00</accession>
<evidence type="ECO:0000256" key="2">
    <source>
        <dbReference type="SAM" id="Phobius"/>
    </source>
</evidence>
<proteinExistence type="predicted"/>
<evidence type="ECO:0000313" key="4">
    <source>
        <dbReference type="Proteomes" id="UP001628179"/>
    </source>
</evidence>
<keyword evidence="2" id="KW-1133">Transmembrane helix</keyword>
<dbReference type="GeneID" id="98177290"/>
<dbReference type="InterPro" id="IPR040632">
    <property type="entry name" value="Sulfotransfer_4"/>
</dbReference>